<dbReference type="AlphaFoldDB" id="A0A0G4N7N2"/>
<dbReference type="Gene3D" id="3.10.450.50">
    <property type="match status" value="1"/>
</dbReference>
<feature type="compositionally biased region" description="Polar residues" evidence="1">
    <location>
        <begin position="277"/>
        <end position="288"/>
    </location>
</feature>
<name>A0A0G4N7N2_VERLO</name>
<proteinExistence type="predicted"/>
<evidence type="ECO:0000256" key="1">
    <source>
        <dbReference type="SAM" id="MobiDB-lite"/>
    </source>
</evidence>
<dbReference type="Proteomes" id="UP000044602">
    <property type="component" value="Unassembled WGS sequence"/>
</dbReference>
<dbReference type="EMBL" id="CVQH01027416">
    <property type="protein sequence ID" value="CRK42280.1"/>
    <property type="molecule type" value="Genomic_DNA"/>
</dbReference>
<evidence type="ECO:0000313" key="2">
    <source>
        <dbReference type="EMBL" id="CRK42280.1"/>
    </source>
</evidence>
<evidence type="ECO:0000313" key="3">
    <source>
        <dbReference type="Proteomes" id="UP000044602"/>
    </source>
</evidence>
<dbReference type="InterPro" id="IPR032710">
    <property type="entry name" value="NTF2-like_dom_sf"/>
</dbReference>
<dbReference type="STRING" id="100787.A0A0G4N7N2"/>
<accession>A0A0G4N7N2</accession>
<sequence length="288" mass="31024">HIAISLTSPPARDTMFTLTTRSITFLSINNPQVRLKAIETIFAPDAVWFDSDGSAHHGHDGVLAHSTIVMNQQDGTVHSPAEDIKVCQNMATSRWKVVPEGTEGNPGQAPSQLGGNVIVVEGAKIKVLWSYLDNFQPPLRPNMNRSLLRLRLTAIHLTKPAVASILRPSTFAPCLQPITRTATFADEPPTKHLGGSAIDDSLADGDARGRTGGGDGLESSQNAPRPPKVDSGALPQGKDKGLTKEQQEEVDQHNKEFEATREAASAAPEQDKVSKDFWSSNDGKSVKK</sequence>
<organism evidence="2 3">
    <name type="scientific">Verticillium longisporum</name>
    <name type="common">Verticillium dahliae var. longisporum</name>
    <dbReference type="NCBI Taxonomy" id="100787"/>
    <lineage>
        <taxon>Eukaryota</taxon>
        <taxon>Fungi</taxon>
        <taxon>Dikarya</taxon>
        <taxon>Ascomycota</taxon>
        <taxon>Pezizomycotina</taxon>
        <taxon>Sordariomycetes</taxon>
        <taxon>Hypocreomycetidae</taxon>
        <taxon>Glomerellales</taxon>
        <taxon>Plectosphaerellaceae</taxon>
        <taxon>Verticillium</taxon>
    </lineage>
</organism>
<reference evidence="2 3" key="1">
    <citation type="submission" date="2015-05" db="EMBL/GenBank/DDBJ databases">
        <authorList>
            <person name="Wang D.B."/>
            <person name="Wang M."/>
        </authorList>
    </citation>
    <scope>NUCLEOTIDE SEQUENCE [LARGE SCALE GENOMIC DNA]</scope>
    <source>
        <strain evidence="2">VL1</strain>
    </source>
</reference>
<feature type="non-terminal residue" evidence="2">
    <location>
        <position position="1"/>
    </location>
</feature>
<dbReference type="SUPFAM" id="SSF54427">
    <property type="entry name" value="NTF2-like"/>
    <property type="match status" value="1"/>
</dbReference>
<feature type="region of interest" description="Disordered" evidence="1">
    <location>
        <begin position="182"/>
        <end position="288"/>
    </location>
</feature>
<keyword evidence="3" id="KW-1185">Reference proteome</keyword>
<feature type="compositionally biased region" description="Basic and acidic residues" evidence="1">
    <location>
        <begin position="237"/>
        <end position="261"/>
    </location>
</feature>
<gene>
    <name evidence="2" type="ORF">BN1708_008737</name>
</gene>
<protein>
    <submittedName>
        <fullName evidence="2">Uncharacterized protein</fullName>
    </submittedName>
</protein>